<keyword evidence="3" id="KW-1185">Reference proteome</keyword>
<gene>
    <name evidence="2" type="ORF">IFM89_006686</name>
</gene>
<dbReference type="AlphaFoldDB" id="A0A835IUL5"/>
<dbReference type="PANTHER" id="PTHR30519">
    <property type="entry name" value="5-METHYLTETRAHYDROPTEROYLTRIGLUTAMATE--HOMOCYSTEINE METHYLTRANSFERASE"/>
    <property type="match status" value="1"/>
</dbReference>
<evidence type="ECO:0000256" key="1">
    <source>
        <dbReference type="SAM" id="SignalP"/>
    </source>
</evidence>
<accession>A0A835IUL5</accession>
<dbReference type="InterPro" id="IPR038071">
    <property type="entry name" value="UROD/MetE-like_sf"/>
</dbReference>
<reference evidence="2 3" key="1">
    <citation type="submission" date="2020-10" db="EMBL/GenBank/DDBJ databases">
        <title>The Coptis chinensis genome and diversification of protoberbering-type alkaloids.</title>
        <authorList>
            <person name="Wang B."/>
            <person name="Shu S."/>
            <person name="Song C."/>
            <person name="Liu Y."/>
        </authorList>
    </citation>
    <scope>NUCLEOTIDE SEQUENCE [LARGE SCALE GENOMIC DNA]</scope>
    <source>
        <strain evidence="2">HL-2020</strain>
        <tissue evidence="2">Leaf</tissue>
    </source>
</reference>
<dbReference type="SUPFAM" id="SSF51726">
    <property type="entry name" value="UROD/MetE-like"/>
    <property type="match status" value="1"/>
</dbReference>
<name>A0A835IUL5_9MAGN</name>
<protein>
    <submittedName>
        <fullName evidence="2">Uncharacterized protein</fullName>
    </submittedName>
</protein>
<dbReference type="Gene3D" id="3.20.20.210">
    <property type="match status" value="2"/>
</dbReference>
<feature type="signal peptide" evidence="1">
    <location>
        <begin position="1"/>
        <end position="22"/>
    </location>
</feature>
<keyword evidence="1" id="KW-0732">Signal</keyword>
<comment type="caution">
    <text evidence="2">The sequence shown here is derived from an EMBL/GenBank/DDBJ whole genome shotgun (WGS) entry which is preliminary data.</text>
</comment>
<dbReference type="EMBL" id="JADFTS010000001">
    <property type="protein sequence ID" value="KAF9623959.1"/>
    <property type="molecule type" value="Genomic_DNA"/>
</dbReference>
<feature type="chain" id="PRO_5032753338" evidence="1">
    <location>
        <begin position="23"/>
        <end position="127"/>
    </location>
</feature>
<dbReference type="OrthoDB" id="1933091at2759"/>
<evidence type="ECO:0000313" key="3">
    <source>
        <dbReference type="Proteomes" id="UP000631114"/>
    </source>
</evidence>
<evidence type="ECO:0000313" key="2">
    <source>
        <dbReference type="EMBL" id="KAF9623959.1"/>
    </source>
</evidence>
<proteinExistence type="predicted"/>
<organism evidence="2 3">
    <name type="scientific">Coptis chinensis</name>
    <dbReference type="NCBI Taxonomy" id="261450"/>
    <lineage>
        <taxon>Eukaryota</taxon>
        <taxon>Viridiplantae</taxon>
        <taxon>Streptophyta</taxon>
        <taxon>Embryophyta</taxon>
        <taxon>Tracheophyta</taxon>
        <taxon>Spermatophyta</taxon>
        <taxon>Magnoliopsida</taxon>
        <taxon>Ranunculales</taxon>
        <taxon>Ranunculaceae</taxon>
        <taxon>Coptidoideae</taxon>
        <taxon>Coptis</taxon>
    </lineage>
</organism>
<dbReference type="Proteomes" id="UP000631114">
    <property type="component" value="Unassembled WGS sequence"/>
</dbReference>
<sequence>MEGIFWLIISLLLLAHFRLLRALWAKKVVEVNALAKALAGQKDEVFFSANAAAQASRKSSPRVNNEAVQKVAAALKGSDHRRATNVSARLDAQQKKLNLPILPTTTIGSFTQTADLRRVRREYNTRK</sequence>